<dbReference type="EMBL" id="SNRW01014351">
    <property type="protein sequence ID" value="KAA6371561.1"/>
    <property type="molecule type" value="Genomic_DNA"/>
</dbReference>
<sequence length="164" mass="19156">MLEKKIQKTAKFIDNEEENIEQYSIKEEDQEENEEDIEQEVGIEDNKTKDSSDNQLLLEFNTPNDQNQTNQDNEPKQINETVLLPSHSQNITSITPQVKNSKQVFIPDNQNSLKFGNISMLFSKTDPVKQELSTNKEQTEKKTIQLTMMQIQEKKREERGKVLR</sequence>
<organism evidence="2 3">
    <name type="scientific">Streblomastix strix</name>
    <dbReference type="NCBI Taxonomy" id="222440"/>
    <lineage>
        <taxon>Eukaryota</taxon>
        <taxon>Metamonada</taxon>
        <taxon>Preaxostyla</taxon>
        <taxon>Oxymonadida</taxon>
        <taxon>Streblomastigidae</taxon>
        <taxon>Streblomastix</taxon>
    </lineage>
</organism>
<evidence type="ECO:0000256" key="1">
    <source>
        <dbReference type="SAM" id="MobiDB-lite"/>
    </source>
</evidence>
<feature type="compositionally biased region" description="Acidic residues" evidence="1">
    <location>
        <begin position="28"/>
        <end position="43"/>
    </location>
</feature>
<feature type="compositionally biased region" description="Low complexity" evidence="1">
    <location>
        <begin position="61"/>
        <end position="72"/>
    </location>
</feature>
<dbReference type="AlphaFoldDB" id="A0A5J4UND8"/>
<evidence type="ECO:0000313" key="2">
    <source>
        <dbReference type="EMBL" id="KAA6371561.1"/>
    </source>
</evidence>
<protein>
    <submittedName>
        <fullName evidence="2">Uncharacterized protein</fullName>
    </submittedName>
</protein>
<comment type="caution">
    <text evidence="2">The sequence shown here is derived from an EMBL/GenBank/DDBJ whole genome shotgun (WGS) entry which is preliminary data.</text>
</comment>
<accession>A0A5J4UND8</accession>
<evidence type="ECO:0000313" key="3">
    <source>
        <dbReference type="Proteomes" id="UP000324800"/>
    </source>
</evidence>
<feature type="compositionally biased region" description="Basic and acidic residues" evidence="1">
    <location>
        <begin position="1"/>
        <end position="14"/>
    </location>
</feature>
<reference evidence="2 3" key="1">
    <citation type="submission" date="2019-03" db="EMBL/GenBank/DDBJ databases">
        <title>Single cell metagenomics reveals metabolic interactions within the superorganism composed of flagellate Streblomastix strix and complex community of Bacteroidetes bacteria on its surface.</title>
        <authorList>
            <person name="Treitli S.C."/>
            <person name="Kolisko M."/>
            <person name="Husnik F."/>
            <person name="Keeling P."/>
            <person name="Hampl V."/>
        </authorList>
    </citation>
    <scope>NUCLEOTIDE SEQUENCE [LARGE SCALE GENOMIC DNA]</scope>
    <source>
        <strain evidence="2">ST1C</strain>
    </source>
</reference>
<dbReference type="Proteomes" id="UP000324800">
    <property type="component" value="Unassembled WGS sequence"/>
</dbReference>
<proteinExistence type="predicted"/>
<name>A0A5J4UND8_9EUKA</name>
<feature type="region of interest" description="Disordered" evidence="1">
    <location>
        <begin position="1"/>
        <end position="75"/>
    </location>
</feature>
<gene>
    <name evidence="2" type="ORF">EZS28_032912</name>
</gene>